<accession>A0A5C4LEH9</accession>
<evidence type="ECO:0000313" key="1">
    <source>
        <dbReference type="EMBL" id="TNC10418.1"/>
    </source>
</evidence>
<keyword evidence="2" id="KW-1185">Reference proteome</keyword>
<sequence length="78" mass="8813">MNDAVTAAQGALAAMNRLGRHLDNLQQRVEDRAFTARAARLAYTISFDRSWNDSVQRQRKQLAETQAAADAFYRRGTK</sequence>
<comment type="caution">
    <text evidence="1">The sequence shown here is derived from an EMBL/GenBank/DDBJ whole genome shotgun (WGS) entry which is preliminary data.</text>
</comment>
<dbReference type="AlphaFoldDB" id="A0A5C4LEH9"/>
<name>A0A5C4LEH9_9HYPH</name>
<protein>
    <submittedName>
        <fullName evidence="1">Uncharacterized protein</fullName>
    </submittedName>
</protein>
<reference evidence="1 2" key="1">
    <citation type="submission" date="2019-06" db="EMBL/GenBank/DDBJ databases">
        <title>Genome of Methylobacterium sp. 17Sr1-39.</title>
        <authorList>
            <person name="Seo T."/>
        </authorList>
    </citation>
    <scope>NUCLEOTIDE SEQUENCE [LARGE SCALE GENOMIC DNA]</scope>
    <source>
        <strain evidence="1 2">17Sr1-39</strain>
    </source>
</reference>
<proteinExistence type="predicted"/>
<dbReference type="EMBL" id="VDDA01000012">
    <property type="protein sequence ID" value="TNC10418.1"/>
    <property type="molecule type" value="Genomic_DNA"/>
</dbReference>
<dbReference type="RefSeq" id="WP_139037977.1">
    <property type="nucleotide sequence ID" value="NZ_VDDA01000012.1"/>
</dbReference>
<evidence type="ECO:0000313" key="2">
    <source>
        <dbReference type="Proteomes" id="UP000305267"/>
    </source>
</evidence>
<dbReference type="Proteomes" id="UP000305267">
    <property type="component" value="Unassembled WGS sequence"/>
</dbReference>
<gene>
    <name evidence="1" type="ORF">FF100_22360</name>
</gene>
<organism evidence="1 2">
    <name type="scientific">Methylobacterium terricola</name>
    <dbReference type="NCBI Taxonomy" id="2583531"/>
    <lineage>
        <taxon>Bacteria</taxon>
        <taxon>Pseudomonadati</taxon>
        <taxon>Pseudomonadota</taxon>
        <taxon>Alphaproteobacteria</taxon>
        <taxon>Hyphomicrobiales</taxon>
        <taxon>Methylobacteriaceae</taxon>
        <taxon>Methylobacterium</taxon>
    </lineage>
</organism>